<feature type="region of interest" description="Disordered" evidence="1">
    <location>
        <begin position="92"/>
        <end position="113"/>
    </location>
</feature>
<feature type="domain" description="NolW-like" evidence="3">
    <location>
        <begin position="22"/>
        <end position="79"/>
    </location>
</feature>
<reference evidence="4 5" key="1">
    <citation type="submission" date="2018-05" db="EMBL/GenBank/DDBJ databases">
        <title>Spiribacter halobius sp. nov., a moderately halophilic bacterium isolated from marine solar saltern.</title>
        <authorList>
            <person name="Zheng W.-S."/>
            <person name="Lu D.-C."/>
            <person name="Du Z.-J."/>
        </authorList>
    </citation>
    <scope>NUCLEOTIDE SEQUENCE [LARGE SCALE GENOMIC DNA]</scope>
    <source>
        <strain evidence="4 5">E85</strain>
    </source>
</reference>
<accession>A0A2U2N8J8</accession>
<proteinExistence type="predicted"/>
<keyword evidence="5" id="KW-1185">Reference proteome</keyword>
<keyword evidence="2" id="KW-0732">Signal</keyword>
<sequence length="251" mass="27238">MRRAATALVLLLCAAAADAAIEVIELRHRSAEALLPTLQSVAGDDVSLAADDGRLIVRGPAPAIAELKGVIQRLDAPAASLAVTLRRRSGTSDAATGLGAGGRGVEITSTERGRNVRAERTVRTLAGRTARLDTGRRLPVREWIAGVDADGAVYGERLRYTDAPDRLFVTPRLQGDQVTVEVAIDRLDARRADESADRRQVVTTVSGPLGEWLPIATIDRRRDSDDRTLTRSTQRRSDVLERLEIRIERVP</sequence>
<dbReference type="InterPro" id="IPR038591">
    <property type="entry name" value="NolW-like_sf"/>
</dbReference>
<gene>
    <name evidence="4" type="ORF">DEM34_01830</name>
</gene>
<evidence type="ECO:0000256" key="2">
    <source>
        <dbReference type="SAM" id="SignalP"/>
    </source>
</evidence>
<dbReference type="OrthoDB" id="5608150at2"/>
<feature type="signal peptide" evidence="2">
    <location>
        <begin position="1"/>
        <end position="19"/>
    </location>
</feature>
<comment type="caution">
    <text evidence="4">The sequence shown here is derived from an EMBL/GenBank/DDBJ whole genome shotgun (WGS) entry which is preliminary data.</text>
</comment>
<evidence type="ECO:0000256" key="1">
    <source>
        <dbReference type="SAM" id="MobiDB-lite"/>
    </source>
</evidence>
<name>A0A2U2N8J8_9GAMM</name>
<evidence type="ECO:0000313" key="4">
    <source>
        <dbReference type="EMBL" id="PWG65506.1"/>
    </source>
</evidence>
<dbReference type="Gene3D" id="3.30.1370.120">
    <property type="match status" value="1"/>
</dbReference>
<dbReference type="EMBL" id="QFFI01000002">
    <property type="protein sequence ID" value="PWG65506.1"/>
    <property type="molecule type" value="Genomic_DNA"/>
</dbReference>
<protein>
    <recommendedName>
        <fullName evidence="3">NolW-like domain-containing protein</fullName>
    </recommendedName>
</protein>
<dbReference type="Pfam" id="PF03958">
    <property type="entry name" value="Secretin_N"/>
    <property type="match status" value="1"/>
</dbReference>
<dbReference type="InterPro" id="IPR005644">
    <property type="entry name" value="NolW-like"/>
</dbReference>
<feature type="chain" id="PRO_5015787567" description="NolW-like domain-containing protein" evidence="2">
    <location>
        <begin position="20"/>
        <end position="251"/>
    </location>
</feature>
<organism evidence="4 5">
    <name type="scientific">Sediminicurvatus halobius</name>
    <dbReference type="NCBI Taxonomy" id="2182432"/>
    <lineage>
        <taxon>Bacteria</taxon>
        <taxon>Pseudomonadati</taxon>
        <taxon>Pseudomonadota</taxon>
        <taxon>Gammaproteobacteria</taxon>
        <taxon>Chromatiales</taxon>
        <taxon>Ectothiorhodospiraceae</taxon>
        <taxon>Sediminicurvatus</taxon>
    </lineage>
</organism>
<dbReference type="AlphaFoldDB" id="A0A2U2N8J8"/>
<evidence type="ECO:0000313" key="5">
    <source>
        <dbReference type="Proteomes" id="UP000245474"/>
    </source>
</evidence>
<dbReference type="Proteomes" id="UP000245474">
    <property type="component" value="Unassembled WGS sequence"/>
</dbReference>
<evidence type="ECO:0000259" key="3">
    <source>
        <dbReference type="Pfam" id="PF03958"/>
    </source>
</evidence>
<dbReference type="RefSeq" id="WP_109675657.1">
    <property type="nucleotide sequence ID" value="NZ_CP086615.1"/>
</dbReference>